<evidence type="ECO:0000256" key="3">
    <source>
        <dbReference type="ARBA" id="ARBA00022679"/>
    </source>
</evidence>
<evidence type="ECO:0000259" key="4">
    <source>
        <dbReference type="SMART" id="SM00967"/>
    </source>
</evidence>
<dbReference type="RefSeq" id="WP_183983762.1">
    <property type="nucleotide sequence ID" value="NZ_JACHHG010000001.1"/>
</dbReference>
<dbReference type="InterPro" id="IPR029028">
    <property type="entry name" value="Alpha/beta_knot_MTases"/>
</dbReference>
<comment type="similarity">
    <text evidence="1">Belongs to the class IV-like SAM-binding methyltransferase superfamily. RNA methyltransferase TrmH family.</text>
</comment>
<keyword evidence="2 5" id="KW-0489">Methyltransferase</keyword>
<dbReference type="Proteomes" id="UP000569951">
    <property type="component" value="Unassembled WGS sequence"/>
</dbReference>
<gene>
    <name evidence="5" type="ORF">HNR42_000302</name>
</gene>
<dbReference type="SUPFAM" id="SSF75217">
    <property type="entry name" value="alpha/beta knot"/>
    <property type="match status" value="1"/>
</dbReference>
<dbReference type="SMART" id="SM00967">
    <property type="entry name" value="SpoU_sub_bind"/>
    <property type="match status" value="1"/>
</dbReference>
<dbReference type="InterPro" id="IPR029026">
    <property type="entry name" value="tRNA_m1G_MTases_N"/>
</dbReference>
<dbReference type="SUPFAM" id="SSF55315">
    <property type="entry name" value="L30e-like"/>
    <property type="match status" value="1"/>
</dbReference>
<dbReference type="InterPro" id="IPR051259">
    <property type="entry name" value="rRNA_Methyltransferase"/>
</dbReference>
<dbReference type="InterPro" id="IPR013123">
    <property type="entry name" value="SpoU_subst-bd"/>
</dbReference>
<dbReference type="Pfam" id="PF22435">
    <property type="entry name" value="MRM3-like_sub_bind"/>
    <property type="match status" value="1"/>
</dbReference>
<dbReference type="AlphaFoldDB" id="A0A841HXG4"/>
<evidence type="ECO:0000313" key="6">
    <source>
        <dbReference type="Proteomes" id="UP000569951"/>
    </source>
</evidence>
<sequence length="273" mass="29352">MYARHLESPQNPEIKAVARLKERRARKAERRFLIEGARELSRALEAGAAVDRIYLCEALYSDEARELASRLETERVTTVSQAAFEKLSMREGPDGVLAVAPIPQADLSRLSLPPEALVLVLEGLEKPGNLGALLRTADGVGVDAVFVTGPGTDLYNPNTVRASMGSLFTQSVLQVEPEALLTFLQQQGFSLVAATPHADTVYWDANYAGRVAVALGAEHDGLSPQLRGAASQQVVIPMRGAADSLNVGTAGALLLYEALRQRGFPNKQVINPV</sequence>
<evidence type="ECO:0000256" key="2">
    <source>
        <dbReference type="ARBA" id="ARBA00022603"/>
    </source>
</evidence>
<accession>A0A841HXG4</accession>
<dbReference type="GO" id="GO:0008173">
    <property type="term" value="F:RNA methyltransferase activity"/>
    <property type="evidence" value="ECO:0007669"/>
    <property type="project" value="InterPro"/>
</dbReference>
<organism evidence="5 6">
    <name type="scientific">Deinobacterium chartae</name>
    <dbReference type="NCBI Taxonomy" id="521158"/>
    <lineage>
        <taxon>Bacteria</taxon>
        <taxon>Thermotogati</taxon>
        <taxon>Deinococcota</taxon>
        <taxon>Deinococci</taxon>
        <taxon>Deinococcales</taxon>
        <taxon>Deinococcaceae</taxon>
        <taxon>Deinobacterium</taxon>
    </lineage>
</organism>
<evidence type="ECO:0000256" key="1">
    <source>
        <dbReference type="ARBA" id="ARBA00007228"/>
    </source>
</evidence>
<name>A0A841HXG4_9DEIO</name>
<comment type="caution">
    <text evidence="5">The sequence shown here is derived from an EMBL/GenBank/DDBJ whole genome shotgun (WGS) entry which is preliminary data.</text>
</comment>
<dbReference type="CDD" id="cd18104">
    <property type="entry name" value="SpoU-like_RNA-MTase"/>
    <property type="match status" value="1"/>
</dbReference>
<dbReference type="PANTHER" id="PTHR43191:SF2">
    <property type="entry name" value="RRNA METHYLTRANSFERASE 3, MITOCHONDRIAL"/>
    <property type="match status" value="1"/>
</dbReference>
<dbReference type="InterPro" id="IPR001537">
    <property type="entry name" value="SpoU_MeTrfase"/>
</dbReference>
<protein>
    <submittedName>
        <fullName evidence="5">TrmH family RNA methyltransferase</fullName>
    </submittedName>
</protein>
<proteinExistence type="inferred from homology"/>
<evidence type="ECO:0000313" key="5">
    <source>
        <dbReference type="EMBL" id="MBB6096890.1"/>
    </source>
</evidence>
<dbReference type="Gene3D" id="3.40.1280.10">
    <property type="match status" value="1"/>
</dbReference>
<feature type="domain" description="RNA 2-O ribose methyltransferase substrate binding" evidence="4">
    <location>
        <begin position="33"/>
        <end position="106"/>
    </location>
</feature>
<keyword evidence="3 5" id="KW-0808">Transferase</keyword>
<dbReference type="PANTHER" id="PTHR43191">
    <property type="entry name" value="RRNA METHYLTRANSFERASE 3"/>
    <property type="match status" value="1"/>
</dbReference>
<dbReference type="EMBL" id="JACHHG010000001">
    <property type="protein sequence ID" value="MBB6096890.1"/>
    <property type="molecule type" value="Genomic_DNA"/>
</dbReference>
<dbReference type="Pfam" id="PF00588">
    <property type="entry name" value="SpoU_methylase"/>
    <property type="match status" value="1"/>
</dbReference>
<dbReference type="InterPro" id="IPR029064">
    <property type="entry name" value="Ribosomal_eL30-like_sf"/>
</dbReference>
<reference evidence="5 6" key="1">
    <citation type="submission" date="2020-08" db="EMBL/GenBank/DDBJ databases">
        <title>Genomic Encyclopedia of Type Strains, Phase IV (KMG-IV): sequencing the most valuable type-strain genomes for metagenomic binning, comparative biology and taxonomic classification.</title>
        <authorList>
            <person name="Goeker M."/>
        </authorList>
    </citation>
    <scope>NUCLEOTIDE SEQUENCE [LARGE SCALE GENOMIC DNA]</scope>
    <source>
        <strain evidence="5 6">DSM 21458</strain>
    </source>
</reference>
<dbReference type="GO" id="GO:0003723">
    <property type="term" value="F:RNA binding"/>
    <property type="evidence" value="ECO:0007669"/>
    <property type="project" value="InterPro"/>
</dbReference>
<dbReference type="GO" id="GO:0032259">
    <property type="term" value="P:methylation"/>
    <property type="evidence" value="ECO:0007669"/>
    <property type="project" value="UniProtKB-KW"/>
</dbReference>
<dbReference type="InterPro" id="IPR053888">
    <property type="entry name" value="MRM3-like_sub_bind"/>
</dbReference>
<keyword evidence="6" id="KW-1185">Reference proteome</keyword>
<dbReference type="GO" id="GO:0006396">
    <property type="term" value="P:RNA processing"/>
    <property type="evidence" value="ECO:0007669"/>
    <property type="project" value="InterPro"/>
</dbReference>
<dbReference type="Gene3D" id="3.30.1330.30">
    <property type="match status" value="1"/>
</dbReference>
<dbReference type="GO" id="GO:0005737">
    <property type="term" value="C:cytoplasm"/>
    <property type="evidence" value="ECO:0007669"/>
    <property type="project" value="UniProtKB-ARBA"/>
</dbReference>